<organism evidence="3 4">
    <name type="scientific">Dongia sedimenti</name>
    <dbReference type="NCBI Taxonomy" id="3064282"/>
    <lineage>
        <taxon>Bacteria</taxon>
        <taxon>Pseudomonadati</taxon>
        <taxon>Pseudomonadota</taxon>
        <taxon>Alphaproteobacteria</taxon>
        <taxon>Rhodospirillales</taxon>
        <taxon>Dongiaceae</taxon>
        <taxon>Dongia</taxon>
    </lineage>
</organism>
<dbReference type="Pfam" id="PF01797">
    <property type="entry name" value="Y1_Tnp"/>
    <property type="match status" value="1"/>
</dbReference>
<dbReference type="Gene3D" id="3.30.70.1290">
    <property type="entry name" value="Transposase IS200-like"/>
    <property type="match status" value="1"/>
</dbReference>
<feature type="region of interest" description="Disordered" evidence="1">
    <location>
        <begin position="201"/>
        <end position="223"/>
    </location>
</feature>
<dbReference type="InterPro" id="IPR002686">
    <property type="entry name" value="Transposase_17"/>
</dbReference>
<gene>
    <name evidence="3" type="ORF">Q8A70_06425</name>
</gene>
<dbReference type="SUPFAM" id="SSF143422">
    <property type="entry name" value="Transposase IS200-like"/>
    <property type="match status" value="1"/>
</dbReference>
<proteinExistence type="predicted"/>
<dbReference type="RefSeq" id="WP_379954692.1">
    <property type="nucleotide sequence ID" value="NZ_JAUYVI010000002.1"/>
</dbReference>
<dbReference type="SMART" id="SM01321">
    <property type="entry name" value="Y1_Tnp"/>
    <property type="match status" value="1"/>
</dbReference>
<reference evidence="4" key="1">
    <citation type="submission" date="2023-08" db="EMBL/GenBank/DDBJ databases">
        <title>Rhodospirillaceae gen. nov., a novel taxon isolated from the Yangtze River Yuezi River estuary sludge.</title>
        <authorList>
            <person name="Ruan L."/>
        </authorList>
    </citation>
    <scope>NUCLEOTIDE SEQUENCE [LARGE SCALE GENOMIC DNA]</scope>
    <source>
        <strain evidence="4">R-7</strain>
    </source>
</reference>
<protein>
    <submittedName>
        <fullName evidence="3">Transposase</fullName>
    </submittedName>
</protein>
<dbReference type="PANTHER" id="PTHR34322:SF2">
    <property type="entry name" value="TRANSPOSASE IS200-LIKE DOMAIN-CONTAINING PROTEIN"/>
    <property type="match status" value="1"/>
</dbReference>
<feature type="compositionally biased region" description="Low complexity" evidence="1">
    <location>
        <begin position="214"/>
        <end position="223"/>
    </location>
</feature>
<dbReference type="PANTHER" id="PTHR34322">
    <property type="entry name" value="TRANSPOSASE, Y1_TNP DOMAIN-CONTAINING"/>
    <property type="match status" value="1"/>
</dbReference>
<dbReference type="EMBL" id="JAUYVI010000002">
    <property type="protein sequence ID" value="MDQ7247292.1"/>
    <property type="molecule type" value="Genomic_DNA"/>
</dbReference>
<evidence type="ECO:0000259" key="2">
    <source>
        <dbReference type="SMART" id="SM01321"/>
    </source>
</evidence>
<comment type="caution">
    <text evidence="3">The sequence shown here is derived from an EMBL/GenBank/DDBJ whole genome shotgun (WGS) entry which is preliminary data.</text>
</comment>
<sequence>MARVVAAGLPHHVTQRGNRRQPVFFGDDDYEAYRTLLAEGCRAAGVAVWAYCLMPNHVHLILVPQDADGLRAALGETHRRYTRHVNFREGWRGYLWQGRFASFPMDEPYLLACARYVELNPVRAKLARRARDWRWSSARAHLTGRDDGLAAVRPLLELAPDWPAFLAEGLSTPEHAAIQASERTGRPLGAPRFIARLEKRLGRSLARGKPGPKPKAGPAAPRR</sequence>
<dbReference type="Proteomes" id="UP001230156">
    <property type="component" value="Unassembled WGS sequence"/>
</dbReference>
<feature type="domain" description="Transposase IS200-like" evidence="2">
    <location>
        <begin position="6"/>
        <end position="120"/>
    </location>
</feature>
<name>A0ABU0YHU8_9PROT</name>
<keyword evidence="4" id="KW-1185">Reference proteome</keyword>
<accession>A0ABU0YHU8</accession>
<evidence type="ECO:0000313" key="3">
    <source>
        <dbReference type="EMBL" id="MDQ7247292.1"/>
    </source>
</evidence>
<dbReference type="InterPro" id="IPR036515">
    <property type="entry name" value="Transposase_17_sf"/>
</dbReference>
<evidence type="ECO:0000256" key="1">
    <source>
        <dbReference type="SAM" id="MobiDB-lite"/>
    </source>
</evidence>
<evidence type="ECO:0000313" key="4">
    <source>
        <dbReference type="Proteomes" id="UP001230156"/>
    </source>
</evidence>